<protein>
    <submittedName>
        <fullName evidence="3">Uncharacterized protein</fullName>
    </submittedName>
</protein>
<dbReference type="Proteomes" id="UP000191905">
    <property type="component" value="Unassembled WGS sequence"/>
</dbReference>
<comment type="caution">
    <text evidence="3">The sequence shown here is derived from an EMBL/GenBank/DDBJ whole genome shotgun (WGS) entry which is preliminary data.</text>
</comment>
<keyword evidence="4" id="KW-1185">Reference proteome</keyword>
<reference evidence="3 4" key="1">
    <citation type="journal article" date="2016" name="Int. J. Syst. Evol. Microbiol.">
        <title>Pseudaminobacter manganicus sp. nov., isolated from sludge of a manganese mine.</title>
        <authorList>
            <person name="Li J."/>
            <person name="Huang J."/>
            <person name="Liao S."/>
            <person name="Wang G."/>
        </authorList>
    </citation>
    <scope>NUCLEOTIDE SEQUENCE [LARGE SCALE GENOMIC DNA]</scope>
    <source>
        <strain evidence="3 4">JH-7</strain>
    </source>
</reference>
<feature type="compositionally biased region" description="Basic and acidic residues" evidence="2">
    <location>
        <begin position="12"/>
        <end position="25"/>
    </location>
</feature>
<evidence type="ECO:0000256" key="2">
    <source>
        <dbReference type="SAM" id="MobiDB-lite"/>
    </source>
</evidence>
<dbReference type="RefSeq" id="WP_080921364.1">
    <property type="nucleotide sequence ID" value="NZ_MDET01000056.1"/>
</dbReference>
<organism evidence="3 4">
    <name type="scientific">Manganibacter manganicus</name>
    <dbReference type="NCBI Taxonomy" id="1873176"/>
    <lineage>
        <taxon>Bacteria</taxon>
        <taxon>Pseudomonadati</taxon>
        <taxon>Pseudomonadota</taxon>
        <taxon>Alphaproteobacteria</taxon>
        <taxon>Hyphomicrobiales</taxon>
        <taxon>Phyllobacteriaceae</taxon>
        <taxon>Manganibacter</taxon>
    </lineage>
</organism>
<accession>A0A1V8RKC9</accession>
<feature type="region of interest" description="Disordered" evidence="2">
    <location>
        <begin position="1"/>
        <end position="29"/>
    </location>
</feature>
<dbReference type="EMBL" id="MDET01000056">
    <property type="protein sequence ID" value="OQM73675.1"/>
    <property type="molecule type" value="Genomic_DNA"/>
</dbReference>
<keyword evidence="1" id="KW-0175">Coiled coil</keyword>
<evidence type="ECO:0000256" key="1">
    <source>
        <dbReference type="SAM" id="Coils"/>
    </source>
</evidence>
<dbReference type="AlphaFoldDB" id="A0A1V8RKC9"/>
<gene>
    <name evidence="3" type="ORF">BFN67_07085</name>
</gene>
<sequence length="158" mass="17456">MRPALQPASNIREQRVTGRNTDNRHAHLSPNVVNKPLTKLKKRGASCRAGARQGTAGQNASLAFFSLREVKQIMNIYDPTGTKVRQFKMALDKSEKQLARLQKQRALIDDAIDEIGTLMSTARGLLAGRAPNTQSNRLSVGPRSEHHEGKVELSVIIH</sequence>
<evidence type="ECO:0000313" key="4">
    <source>
        <dbReference type="Proteomes" id="UP000191905"/>
    </source>
</evidence>
<name>A0A1V8RKC9_9HYPH</name>
<evidence type="ECO:0000313" key="3">
    <source>
        <dbReference type="EMBL" id="OQM73675.1"/>
    </source>
</evidence>
<proteinExistence type="predicted"/>
<feature type="coiled-coil region" evidence="1">
    <location>
        <begin position="84"/>
        <end position="111"/>
    </location>
</feature>
<dbReference type="STRING" id="1873176.BFN67_07085"/>